<protein>
    <submittedName>
        <fullName evidence="4">Immune-related, lectin-like receptor 1</fullName>
    </submittedName>
</protein>
<evidence type="ECO:0000256" key="2">
    <source>
        <dbReference type="ARBA" id="ARBA00023157"/>
    </source>
</evidence>
<dbReference type="PROSITE" id="PS50041">
    <property type="entry name" value="C_TYPE_LECTIN_2"/>
    <property type="match status" value="1"/>
</dbReference>
<evidence type="ECO:0000259" key="3">
    <source>
        <dbReference type="PROSITE" id="PS50041"/>
    </source>
</evidence>
<dbReference type="InterPro" id="IPR018378">
    <property type="entry name" value="C-type_lectin_CS"/>
</dbReference>
<evidence type="ECO:0000313" key="5">
    <source>
        <dbReference type="Proteomes" id="UP001205998"/>
    </source>
</evidence>
<accession>A0AAD5B9K6</accession>
<feature type="domain" description="C-type lectin" evidence="3">
    <location>
        <begin position="13"/>
        <end position="151"/>
    </location>
</feature>
<dbReference type="CDD" id="cd03590">
    <property type="entry name" value="CLECT_DC-SIGN_like"/>
    <property type="match status" value="1"/>
</dbReference>
<feature type="non-terminal residue" evidence="4">
    <location>
        <position position="151"/>
    </location>
</feature>
<dbReference type="Gene3D" id="3.10.100.10">
    <property type="entry name" value="Mannose-Binding Protein A, subunit A"/>
    <property type="match status" value="1"/>
</dbReference>
<feature type="non-terminal residue" evidence="4">
    <location>
        <position position="1"/>
    </location>
</feature>
<dbReference type="InterPro" id="IPR016187">
    <property type="entry name" value="CTDL_fold"/>
</dbReference>
<keyword evidence="4" id="KW-0675">Receptor</keyword>
<dbReference type="InterPro" id="IPR033989">
    <property type="entry name" value="CD209-like_CTLD"/>
</dbReference>
<sequence>EDSGHCEKGWKPFGLKCYSFSTTKLTWTQSRDECVVKGGHLVIITSRAEQVSVVTYSAAVYFISLVWVMETHWIGLHDLETEGEWMWVNNQSLNETGIMFWFSAPEGPNEPDNWKIVDSSGENCGALGNESGATSKWFDASCLKLKKFICE</sequence>
<reference evidence="4" key="1">
    <citation type="submission" date="2018-07" db="EMBL/GenBank/DDBJ databases">
        <title>Comparative genomics of catfishes provides insights into carnivory and benthic adaptation.</title>
        <authorList>
            <person name="Zhang Y."/>
            <person name="Wang D."/>
            <person name="Peng Z."/>
            <person name="Zheng S."/>
            <person name="Shao F."/>
            <person name="Tao W."/>
        </authorList>
    </citation>
    <scope>NUCLEOTIDE SEQUENCE</scope>
    <source>
        <strain evidence="4">Chongqing</strain>
    </source>
</reference>
<dbReference type="Pfam" id="PF00059">
    <property type="entry name" value="Lectin_C"/>
    <property type="match status" value="1"/>
</dbReference>
<gene>
    <name evidence="4" type="ORF">C0J50_12642</name>
</gene>
<evidence type="ECO:0000256" key="1">
    <source>
        <dbReference type="ARBA" id="ARBA00022734"/>
    </source>
</evidence>
<dbReference type="PANTHER" id="PTHR22803">
    <property type="entry name" value="MANNOSE, PHOSPHOLIPASE, LECTIN RECEPTOR RELATED"/>
    <property type="match status" value="1"/>
</dbReference>
<dbReference type="SMART" id="SM00034">
    <property type="entry name" value="CLECT"/>
    <property type="match status" value="1"/>
</dbReference>
<comment type="caution">
    <text evidence="4">The sequence shown here is derived from an EMBL/GenBank/DDBJ whole genome shotgun (WGS) entry which is preliminary data.</text>
</comment>
<keyword evidence="5" id="KW-1185">Reference proteome</keyword>
<evidence type="ECO:0000313" key="4">
    <source>
        <dbReference type="EMBL" id="KAI5629949.1"/>
    </source>
</evidence>
<dbReference type="GO" id="GO:0030246">
    <property type="term" value="F:carbohydrate binding"/>
    <property type="evidence" value="ECO:0007669"/>
    <property type="project" value="UniProtKB-KW"/>
</dbReference>
<dbReference type="PROSITE" id="PS00615">
    <property type="entry name" value="C_TYPE_LECTIN_1"/>
    <property type="match status" value="1"/>
</dbReference>
<dbReference type="InterPro" id="IPR001304">
    <property type="entry name" value="C-type_lectin-like"/>
</dbReference>
<keyword evidence="1" id="KW-0430">Lectin</keyword>
<dbReference type="EMBL" id="MU531308">
    <property type="protein sequence ID" value="KAI5629949.1"/>
    <property type="molecule type" value="Genomic_DNA"/>
</dbReference>
<dbReference type="AlphaFoldDB" id="A0AAD5B9K6"/>
<organism evidence="4 5">
    <name type="scientific">Silurus asotus</name>
    <name type="common">Amur catfish</name>
    <name type="synonym">Parasilurus asotus</name>
    <dbReference type="NCBI Taxonomy" id="30991"/>
    <lineage>
        <taxon>Eukaryota</taxon>
        <taxon>Metazoa</taxon>
        <taxon>Chordata</taxon>
        <taxon>Craniata</taxon>
        <taxon>Vertebrata</taxon>
        <taxon>Euteleostomi</taxon>
        <taxon>Actinopterygii</taxon>
        <taxon>Neopterygii</taxon>
        <taxon>Teleostei</taxon>
        <taxon>Ostariophysi</taxon>
        <taxon>Siluriformes</taxon>
        <taxon>Siluridae</taxon>
        <taxon>Silurus</taxon>
    </lineage>
</organism>
<dbReference type="InterPro" id="IPR016186">
    <property type="entry name" value="C-type_lectin-like/link_sf"/>
</dbReference>
<dbReference type="InterPro" id="IPR050111">
    <property type="entry name" value="C-type_lectin/snaclec_domain"/>
</dbReference>
<dbReference type="SUPFAM" id="SSF56436">
    <property type="entry name" value="C-type lectin-like"/>
    <property type="match status" value="1"/>
</dbReference>
<keyword evidence="2" id="KW-1015">Disulfide bond</keyword>
<name>A0AAD5B9K6_SILAS</name>
<dbReference type="Proteomes" id="UP001205998">
    <property type="component" value="Unassembled WGS sequence"/>
</dbReference>
<proteinExistence type="predicted"/>